<dbReference type="GeneID" id="101237956"/>
<proteinExistence type="inferred from homology"/>
<keyword evidence="6 11" id="KW-0472">Membrane</keyword>
<evidence type="ECO:0000256" key="6">
    <source>
        <dbReference type="ARBA" id="ARBA00023136"/>
    </source>
</evidence>
<keyword evidence="5 10" id="KW-0297">G-protein coupled receptor</keyword>
<reference evidence="14" key="1">
    <citation type="submission" date="2025-08" db="UniProtKB">
        <authorList>
            <consortium name="RefSeq"/>
        </authorList>
    </citation>
    <scope>IDENTIFICATION</scope>
</reference>
<evidence type="ECO:0000256" key="5">
    <source>
        <dbReference type="ARBA" id="ARBA00023040"/>
    </source>
</evidence>
<evidence type="ECO:0000256" key="3">
    <source>
        <dbReference type="ARBA" id="ARBA00022692"/>
    </source>
</evidence>
<sequence>MNVTTYKIYKIACNGMLHFMPLRPSCAISIYISSSFLIALIPPTAILNVIAFAVILKTKKLHTPPNVLLASTALCDFLSAIISMPFWALVWLFALHEKHNCSIYVVAVFASHVLSYLSFLLVSFISIDRYLAIFKPFFYEEKIAPNPHYYARSVIALTLIVIVINGLSLLTPNKKLIEIVILLSLPPFILQSVYIHLKVLQKVNEVRKMISAFSIEQNGYSKKDKYMDAMALETSEQSSCTKLNEDSKNNQRKIRRMEKQVNIYHLTFILLVSVVMCYMPYISITIMLRIMPQLRYEEWTNTTYMWSYFITCIKSLANPLMYCFRSRMLREQIRKTSRKFKNARR</sequence>
<dbReference type="PRINTS" id="PR00237">
    <property type="entry name" value="GPCRRHODOPSN"/>
</dbReference>
<evidence type="ECO:0000256" key="1">
    <source>
        <dbReference type="ARBA" id="ARBA00004651"/>
    </source>
</evidence>
<keyword evidence="8" id="KW-0325">Glycoprotein</keyword>
<dbReference type="PROSITE" id="PS50262">
    <property type="entry name" value="G_PROTEIN_RECEP_F1_2"/>
    <property type="match status" value="1"/>
</dbReference>
<comment type="similarity">
    <text evidence="10">Belongs to the G-protein coupled receptor 1 family.</text>
</comment>
<dbReference type="PANTHER" id="PTHR24246">
    <property type="entry name" value="OLFACTORY RECEPTOR AND ADENOSINE RECEPTOR"/>
    <property type="match status" value="1"/>
</dbReference>
<dbReference type="RefSeq" id="XP_065664075.1">
    <property type="nucleotide sequence ID" value="XM_065808003.1"/>
</dbReference>
<feature type="transmembrane region" description="Helical" evidence="11">
    <location>
        <begin position="67"/>
        <end position="91"/>
    </location>
</feature>
<evidence type="ECO:0000256" key="8">
    <source>
        <dbReference type="ARBA" id="ARBA00023180"/>
    </source>
</evidence>
<comment type="subcellular location">
    <subcellularLocation>
        <location evidence="1">Cell membrane</location>
        <topology evidence="1">Multi-pass membrane protein</topology>
    </subcellularLocation>
</comment>
<feature type="transmembrane region" description="Helical" evidence="11">
    <location>
        <begin position="103"/>
        <end position="128"/>
    </location>
</feature>
<evidence type="ECO:0000256" key="11">
    <source>
        <dbReference type="SAM" id="Phobius"/>
    </source>
</evidence>
<keyword evidence="4 11" id="KW-1133">Transmembrane helix</keyword>
<evidence type="ECO:0000313" key="14">
    <source>
        <dbReference type="RefSeq" id="XP_065664075.1"/>
    </source>
</evidence>
<gene>
    <name evidence="14" type="primary">LOC101237956</name>
</gene>
<keyword evidence="7 10" id="KW-0675">Receptor</keyword>
<accession>A0ABM4CQE9</accession>
<protein>
    <submittedName>
        <fullName evidence="14">5-hydroxytryptamine receptor 1F</fullName>
    </submittedName>
</protein>
<keyword evidence="3 10" id="KW-0812">Transmembrane</keyword>
<organism evidence="13 14">
    <name type="scientific">Hydra vulgaris</name>
    <name type="common">Hydra</name>
    <name type="synonym">Hydra attenuata</name>
    <dbReference type="NCBI Taxonomy" id="6087"/>
    <lineage>
        <taxon>Eukaryota</taxon>
        <taxon>Metazoa</taxon>
        <taxon>Cnidaria</taxon>
        <taxon>Hydrozoa</taxon>
        <taxon>Hydroidolina</taxon>
        <taxon>Anthoathecata</taxon>
        <taxon>Aplanulata</taxon>
        <taxon>Hydridae</taxon>
        <taxon>Hydra</taxon>
    </lineage>
</organism>
<evidence type="ECO:0000256" key="2">
    <source>
        <dbReference type="ARBA" id="ARBA00022475"/>
    </source>
</evidence>
<name>A0ABM4CQE9_HYDVU</name>
<dbReference type="Proteomes" id="UP001652625">
    <property type="component" value="Chromosome 10"/>
</dbReference>
<feature type="transmembrane region" description="Helical" evidence="11">
    <location>
        <begin position="149"/>
        <end position="170"/>
    </location>
</feature>
<keyword evidence="2" id="KW-1003">Cell membrane</keyword>
<dbReference type="CDD" id="cd00637">
    <property type="entry name" value="7tm_classA_rhodopsin-like"/>
    <property type="match status" value="1"/>
</dbReference>
<feature type="domain" description="G-protein coupled receptors family 1 profile" evidence="12">
    <location>
        <begin position="47"/>
        <end position="322"/>
    </location>
</feature>
<evidence type="ECO:0000256" key="9">
    <source>
        <dbReference type="ARBA" id="ARBA00023224"/>
    </source>
</evidence>
<evidence type="ECO:0000256" key="7">
    <source>
        <dbReference type="ARBA" id="ARBA00023170"/>
    </source>
</evidence>
<evidence type="ECO:0000256" key="4">
    <source>
        <dbReference type="ARBA" id="ARBA00022989"/>
    </source>
</evidence>
<feature type="transmembrane region" description="Helical" evidence="11">
    <location>
        <begin position="261"/>
        <end position="284"/>
    </location>
</feature>
<keyword evidence="9 10" id="KW-0807">Transducer</keyword>
<evidence type="ECO:0000256" key="10">
    <source>
        <dbReference type="RuleBase" id="RU000688"/>
    </source>
</evidence>
<dbReference type="Pfam" id="PF00001">
    <property type="entry name" value="7tm_1"/>
    <property type="match status" value="1"/>
</dbReference>
<keyword evidence="13" id="KW-1185">Reference proteome</keyword>
<feature type="transmembrane region" description="Helical" evidence="11">
    <location>
        <begin position="28"/>
        <end position="55"/>
    </location>
</feature>
<dbReference type="PROSITE" id="PS00237">
    <property type="entry name" value="G_PROTEIN_RECEP_F1_1"/>
    <property type="match status" value="1"/>
</dbReference>
<dbReference type="Gene3D" id="1.20.1070.10">
    <property type="entry name" value="Rhodopsin 7-helix transmembrane proteins"/>
    <property type="match status" value="1"/>
</dbReference>
<dbReference type="PANTHER" id="PTHR24246:SF27">
    <property type="entry name" value="ADENOSINE RECEPTOR, ISOFORM A"/>
    <property type="match status" value="1"/>
</dbReference>
<feature type="transmembrane region" description="Helical" evidence="11">
    <location>
        <begin position="304"/>
        <end position="324"/>
    </location>
</feature>
<dbReference type="InterPro" id="IPR000276">
    <property type="entry name" value="GPCR_Rhodpsn"/>
</dbReference>
<dbReference type="SUPFAM" id="SSF81321">
    <property type="entry name" value="Family A G protein-coupled receptor-like"/>
    <property type="match status" value="1"/>
</dbReference>
<evidence type="ECO:0000259" key="12">
    <source>
        <dbReference type="PROSITE" id="PS50262"/>
    </source>
</evidence>
<dbReference type="InterPro" id="IPR017452">
    <property type="entry name" value="GPCR_Rhodpsn_7TM"/>
</dbReference>
<evidence type="ECO:0000313" key="13">
    <source>
        <dbReference type="Proteomes" id="UP001652625"/>
    </source>
</evidence>